<accession>A0A1V0N4G1</accession>
<dbReference type="CDD" id="cd06118">
    <property type="entry name" value="citrate_synt_like_1"/>
    <property type="match status" value="1"/>
</dbReference>
<dbReference type="InterPro" id="IPR016142">
    <property type="entry name" value="Citrate_synth-like_lrg_a-sub"/>
</dbReference>
<dbReference type="InterPro" id="IPR002020">
    <property type="entry name" value="Citrate_synthase"/>
</dbReference>
<dbReference type="NCBIfam" id="NF010640">
    <property type="entry name" value="PRK14037.1"/>
    <property type="match status" value="1"/>
</dbReference>
<dbReference type="PANTHER" id="PTHR11739:SF4">
    <property type="entry name" value="CITRATE SYNTHASE, PEROXISOMAL"/>
    <property type="match status" value="1"/>
</dbReference>
<dbReference type="AlphaFoldDB" id="A0A1V0N4G1"/>
<dbReference type="EMBL" id="CP015363">
    <property type="protein sequence ID" value="ARD84979.1"/>
    <property type="molecule type" value="Genomic_DNA"/>
</dbReference>
<dbReference type="PROSITE" id="PS00480">
    <property type="entry name" value="CITRATE_SYNTHASE"/>
    <property type="match status" value="1"/>
</dbReference>
<comment type="catalytic activity">
    <reaction evidence="3">
        <text>oxaloacetate + acetyl-CoA + H2O = citrate + CoA + H(+)</text>
        <dbReference type="Rhea" id="RHEA:16845"/>
        <dbReference type="ChEBI" id="CHEBI:15377"/>
        <dbReference type="ChEBI" id="CHEBI:15378"/>
        <dbReference type="ChEBI" id="CHEBI:16452"/>
        <dbReference type="ChEBI" id="CHEBI:16947"/>
        <dbReference type="ChEBI" id="CHEBI:57287"/>
        <dbReference type="ChEBI" id="CHEBI:57288"/>
        <dbReference type="EC" id="2.3.3.16"/>
    </reaction>
</comment>
<evidence type="ECO:0000313" key="7">
    <source>
        <dbReference type="EMBL" id="NOL59398.1"/>
    </source>
</evidence>
<dbReference type="InterPro" id="IPR016143">
    <property type="entry name" value="Citrate_synth-like_sm_a-sub"/>
</dbReference>
<dbReference type="Proteomes" id="UP000546917">
    <property type="component" value="Unassembled WGS sequence"/>
</dbReference>
<name>A0A1V0N4G1_9ARCH</name>
<dbReference type="GO" id="GO:0036440">
    <property type="term" value="F:citrate synthase activity"/>
    <property type="evidence" value="ECO:0007669"/>
    <property type="project" value="UniProtKB-EC"/>
</dbReference>
<evidence type="ECO:0000313" key="6">
    <source>
        <dbReference type="EMBL" id="ARD84979.1"/>
    </source>
</evidence>
<sequence length="372" mass="41569">MEEISPGLENVYIKYTELTFIDGQKGIMRYRGYDINELAEKSSFEKVSYLMLFGKFPDDSELKNFQNKINSHLALDDYLKDILRAMPETSDSLGILQTLLSAKASKESNYKYTKENDGEKIPEILGSVLSMVANIYRLKSGNNIIDPEPGESYAETFLKACSGSADKNKISAMDSALILYMDHEIPASTTAALVTASTLSDMYSSLASAIAALRGPLHGGAAEGAYRQFLEIGEPENVNAWFENNILNGKRRLVGFGHRVYRTYDPRLKTFKKYADILSTTEEQKKILAIAKRLEEAGVKAFGSKGIYTNTDFYAGMVFNAIGFPVDMFTTLFGLSRISGILAHITEYVETQERLIRPRAIYRGSGERKYPE</sequence>
<evidence type="ECO:0000256" key="2">
    <source>
        <dbReference type="ARBA" id="ARBA00022679"/>
    </source>
</evidence>
<dbReference type="InterPro" id="IPR019810">
    <property type="entry name" value="Citrate_synthase_AS"/>
</dbReference>
<reference evidence="7 9" key="2">
    <citation type="submission" date="2020-05" db="EMBL/GenBank/DDBJ databases">
        <authorList>
            <person name="Zhang R."/>
        </authorList>
    </citation>
    <scope>NUCLEOTIDE SEQUENCE [LARGE SCALE GENOMIC DNA]</scope>
    <source>
        <strain evidence="7 9">DSM 28986</strain>
    </source>
</reference>
<dbReference type="EMBL" id="JABGBP010000025">
    <property type="protein sequence ID" value="NOL59398.1"/>
    <property type="molecule type" value="Genomic_DNA"/>
</dbReference>
<evidence type="ECO:0000313" key="9">
    <source>
        <dbReference type="Proteomes" id="UP000546917"/>
    </source>
</evidence>
<reference evidence="6 8" key="1">
    <citation type="submission" date="2011-10" db="EMBL/GenBank/DDBJ databases">
        <title>Metabolic and evolutionary patterns in the extreme acidophile Ferroplasma acidiphilum.</title>
        <authorList>
            <person name="Golyshina O.V."/>
            <person name="Kozyavkin S.A."/>
            <person name="Tatusov R.L."/>
            <person name="Slesarev A.I."/>
            <person name="Golyshin P.N."/>
        </authorList>
    </citation>
    <scope>NUCLEOTIDE SEQUENCE [LARGE SCALE GENOMIC DNA]</scope>
    <source>
        <strain evidence="6">Berkeley</strain>
        <strain evidence="8">Y</strain>
    </source>
</reference>
<dbReference type="Proteomes" id="UP000192050">
    <property type="component" value="Chromosome"/>
</dbReference>
<dbReference type="RefSeq" id="WP_009886204.1">
    <property type="nucleotide sequence ID" value="NZ_CP015363.1"/>
</dbReference>
<dbReference type="KEGG" id="fai:FAD_1100"/>
<dbReference type="InterPro" id="IPR024176">
    <property type="entry name" value="Citrate_synthase_bac-typ"/>
</dbReference>
<dbReference type="GeneID" id="16024329"/>
<dbReference type="OrthoDB" id="21302at2157"/>
<keyword evidence="2 3" id="KW-0808">Transferase</keyword>
<dbReference type="Gene3D" id="1.10.230.10">
    <property type="entry name" value="Cytochrome P450-Terp, domain 2"/>
    <property type="match status" value="1"/>
</dbReference>
<feature type="active site" evidence="4">
    <location>
        <position position="258"/>
    </location>
</feature>
<protein>
    <recommendedName>
        <fullName evidence="3 5">Citrate synthase</fullName>
        <ecNumber evidence="3">2.3.3.16</ecNumber>
    </recommendedName>
</protein>
<proteinExistence type="inferred from homology"/>
<evidence type="ECO:0000256" key="3">
    <source>
        <dbReference type="PIRNR" id="PIRNR001369"/>
    </source>
</evidence>
<dbReference type="Pfam" id="PF00285">
    <property type="entry name" value="Citrate_synt"/>
    <property type="match status" value="1"/>
</dbReference>
<dbReference type="SUPFAM" id="SSF48256">
    <property type="entry name" value="Citrate synthase"/>
    <property type="match status" value="1"/>
</dbReference>
<dbReference type="NCBIfam" id="NF041157">
    <property type="entry name" value="Cit_synThplmales"/>
    <property type="match status" value="1"/>
</dbReference>
<dbReference type="GO" id="GO:0005975">
    <property type="term" value="P:carbohydrate metabolic process"/>
    <property type="evidence" value="ECO:0007669"/>
    <property type="project" value="TreeGrafter"/>
</dbReference>
<dbReference type="EC" id="2.3.3.16" evidence="3"/>
<dbReference type="PANTHER" id="PTHR11739">
    <property type="entry name" value="CITRATE SYNTHASE"/>
    <property type="match status" value="1"/>
</dbReference>
<dbReference type="PIRSF" id="PIRSF001369">
    <property type="entry name" value="Citrate_synth"/>
    <property type="match status" value="1"/>
</dbReference>
<keyword evidence="8" id="KW-1185">Reference proteome</keyword>
<evidence type="ECO:0000313" key="8">
    <source>
        <dbReference type="Proteomes" id="UP000192050"/>
    </source>
</evidence>
<evidence type="ECO:0000256" key="4">
    <source>
        <dbReference type="PIRSR" id="PIRSR001369-1"/>
    </source>
</evidence>
<dbReference type="GO" id="GO:0006099">
    <property type="term" value="P:tricarboxylic acid cycle"/>
    <property type="evidence" value="ECO:0007669"/>
    <property type="project" value="InterPro"/>
</dbReference>
<evidence type="ECO:0000256" key="5">
    <source>
        <dbReference type="RuleBase" id="RU000441"/>
    </source>
</evidence>
<dbReference type="STRING" id="74969.FAD_1100"/>
<dbReference type="Gene3D" id="1.10.580.10">
    <property type="entry name" value="Citrate Synthase, domain 1"/>
    <property type="match status" value="1"/>
</dbReference>
<evidence type="ECO:0000256" key="1">
    <source>
        <dbReference type="ARBA" id="ARBA00010566"/>
    </source>
</evidence>
<feature type="active site" evidence="4">
    <location>
        <position position="312"/>
    </location>
</feature>
<dbReference type="InterPro" id="IPR054926">
    <property type="entry name" value="Cit_synThplmales"/>
</dbReference>
<dbReference type="InterPro" id="IPR036969">
    <property type="entry name" value="Citrate_synthase_sf"/>
</dbReference>
<organism evidence="6 8">
    <name type="scientific">Ferroplasma acidiphilum</name>
    <dbReference type="NCBI Taxonomy" id="74969"/>
    <lineage>
        <taxon>Archaea</taxon>
        <taxon>Methanobacteriati</taxon>
        <taxon>Thermoplasmatota</taxon>
        <taxon>Thermoplasmata</taxon>
        <taxon>Thermoplasmatales</taxon>
        <taxon>Ferroplasmaceae</taxon>
        <taxon>Ferroplasma</taxon>
    </lineage>
</organism>
<gene>
    <name evidence="6" type="ORF">FAD_1100</name>
    <name evidence="7" type="ORF">HLB00_00905</name>
</gene>
<dbReference type="PRINTS" id="PR00143">
    <property type="entry name" value="CITRTSNTHASE"/>
</dbReference>
<comment type="similarity">
    <text evidence="1 3 5">Belongs to the citrate synthase family.</text>
</comment>